<dbReference type="GO" id="GO:0000981">
    <property type="term" value="F:DNA-binding transcription factor activity, RNA polymerase II-specific"/>
    <property type="evidence" value="ECO:0007669"/>
    <property type="project" value="TreeGrafter"/>
</dbReference>
<dbReference type="GO" id="GO:0090575">
    <property type="term" value="C:RNA polymerase II transcription regulator complex"/>
    <property type="evidence" value="ECO:0007669"/>
    <property type="project" value="TreeGrafter"/>
</dbReference>
<dbReference type="InterPro" id="IPR036638">
    <property type="entry name" value="HLH_DNA-bd_sf"/>
</dbReference>
<feature type="domain" description="BHLH" evidence="6">
    <location>
        <begin position="8"/>
        <end position="62"/>
    </location>
</feature>
<proteinExistence type="predicted"/>
<dbReference type="PANTHER" id="PTHR13935">
    <property type="entry name" value="ACHAETE-SCUTE TRANSCRIPTION FACTOR-RELATED"/>
    <property type="match status" value="1"/>
</dbReference>
<feature type="compositionally biased region" description="Basic and acidic residues" evidence="5">
    <location>
        <begin position="10"/>
        <end position="19"/>
    </location>
</feature>
<keyword evidence="3" id="KW-0804">Transcription</keyword>
<reference evidence="7" key="1">
    <citation type="journal article" date="2013" name="J. Plant Res.">
        <title>Effect of fungi and light on seed germination of three Opuntia species from semiarid lands of central Mexico.</title>
        <authorList>
            <person name="Delgado-Sanchez P."/>
            <person name="Jimenez-Bremont J.F."/>
            <person name="Guerrero-Gonzalez Mde L."/>
            <person name="Flores J."/>
        </authorList>
    </citation>
    <scope>NUCLEOTIDE SEQUENCE</scope>
    <source>
        <tissue evidence="7">Cladode</tissue>
    </source>
</reference>
<feature type="compositionally biased region" description="Basic and acidic residues" evidence="5">
    <location>
        <begin position="69"/>
        <end position="83"/>
    </location>
</feature>
<keyword evidence="4" id="KW-0539">Nucleus</keyword>
<evidence type="ECO:0000313" key="7">
    <source>
        <dbReference type="EMBL" id="MBA4629928.1"/>
    </source>
</evidence>
<feature type="region of interest" description="Disordered" evidence="5">
    <location>
        <begin position="30"/>
        <end position="49"/>
    </location>
</feature>
<dbReference type="EMBL" id="GISG01071272">
    <property type="protein sequence ID" value="MBA4629928.1"/>
    <property type="molecule type" value="Transcribed_RNA"/>
</dbReference>
<dbReference type="PROSITE" id="PS50888">
    <property type="entry name" value="BHLH"/>
    <property type="match status" value="1"/>
</dbReference>
<evidence type="ECO:0000259" key="6">
    <source>
        <dbReference type="PROSITE" id="PS50888"/>
    </source>
</evidence>
<dbReference type="SUPFAM" id="SSF47459">
    <property type="entry name" value="HLH, helix-loop-helix DNA-binding domain"/>
    <property type="match status" value="1"/>
</dbReference>
<accession>A0A7C9D557</accession>
<reference evidence="7" key="2">
    <citation type="submission" date="2020-07" db="EMBL/GenBank/DDBJ databases">
        <authorList>
            <person name="Vera ALvarez R."/>
            <person name="Arias-Moreno D.M."/>
            <person name="Jimenez-Jacinto V."/>
            <person name="Jimenez-Bremont J.F."/>
            <person name="Swaminathan K."/>
            <person name="Moose S.P."/>
            <person name="Guerrero-Gonzalez M.L."/>
            <person name="Marino-Ramirez L."/>
            <person name="Landsman D."/>
            <person name="Rodriguez-Kessler M."/>
            <person name="Delgado-Sanchez P."/>
        </authorList>
    </citation>
    <scope>NUCLEOTIDE SEQUENCE</scope>
    <source>
        <tissue evidence="7">Cladode</tissue>
    </source>
</reference>
<protein>
    <recommendedName>
        <fullName evidence="6">BHLH domain-containing protein</fullName>
    </recommendedName>
</protein>
<name>A0A7C9D557_OPUST</name>
<evidence type="ECO:0000256" key="1">
    <source>
        <dbReference type="ARBA" id="ARBA00004123"/>
    </source>
</evidence>
<dbReference type="Gene3D" id="4.10.280.10">
    <property type="entry name" value="Helix-loop-helix DNA-binding domain"/>
    <property type="match status" value="1"/>
</dbReference>
<feature type="region of interest" description="Disordered" evidence="5">
    <location>
        <begin position="1"/>
        <end position="24"/>
    </location>
</feature>
<evidence type="ECO:0000256" key="5">
    <source>
        <dbReference type="SAM" id="MobiDB-lite"/>
    </source>
</evidence>
<dbReference type="GO" id="GO:0000977">
    <property type="term" value="F:RNA polymerase II transcription regulatory region sequence-specific DNA binding"/>
    <property type="evidence" value="ECO:0007669"/>
    <property type="project" value="TreeGrafter"/>
</dbReference>
<dbReference type="SMART" id="SM00353">
    <property type="entry name" value="HLH"/>
    <property type="match status" value="1"/>
</dbReference>
<comment type="subcellular location">
    <subcellularLocation>
        <location evidence="1">Nucleus</location>
    </subcellularLocation>
</comment>
<keyword evidence="2" id="KW-0805">Transcription regulation</keyword>
<feature type="region of interest" description="Disordered" evidence="5">
    <location>
        <begin position="69"/>
        <end position="95"/>
    </location>
</feature>
<dbReference type="GO" id="GO:0046983">
    <property type="term" value="F:protein dimerization activity"/>
    <property type="evidence" value="ECO:0007669"/>
    <property type="project" value="InterPro"/>
</dbReference>
<dbReference type="PANTHER" id="PTHR13935:SF90">
    <property type="entry name" value="TRANSCRIPTION FACTOR BHLH162"/>
    <property type="match status" value="1"/>
</dbReference>
<evidence type="ECO:0000256" key="4">
    <source>
        <dbReference type="ARBA" id="ARBA00023242"/>
    </source>
</evidence>
<evidence type="ECO:0000256" key="2">
    <source>
        <dbReference type="ARBA" id="ARBA00023015"/>
    </source>
</evidence>
<feature type="compositionally biased region" description="Polar residues" evidence="5">
    <location>
        <begin position="30"/>
        <end position="44"/>
    </location>
</feature>
<dbReference type="InterPro" id="IPR011598">
    <property type="entry name" value="bHLH_dom"/>
</dbReference>
<dbReference type="InterPro" id="IPR015660">
    <property type="entry name" value="MASH1/Ascl1a-like"/>
</dbReference>
<dbReference type="AlphaFoldDB" id="A0A7C9D557"/>
<evidence type="ECO:0000256" key="3">
    <source>
        <dbReference type="ARBA" id="ARBA00023163"/>
    </source>
</evidence>
<sequence>MNPSESSSAKADRKTIEKNRRNKMKNLYSQLNSLVPHQGSSSGEPMTLPDQIDEATNYIKQLQMNVEELKQTRDSLRSSDRPNGKSKSRRGSSYSPVQIDVTENCGALEVTLVTGLECQFFFNEVIRILHEENADVLNASYSVVEDTAFHTIHAQIREDASSYAAARISERLKQFRL</sequence>
<dbReference type="Pfam" id="PF00010">
    <property type="entry name" value="HLH"/>
    <property type="match status" value="1"/>
</dbReference>
<organism evidence="7">
    <name type="scientific">Opuntia streptacantha</name>
    <name type="common">Prickly pear cactus</name>
    <name type="synonym">Opuntia cardona</name>
    <dbReference type="NCBI Taxonomy" id="393608"/>
    <lineage>
        <taxon>Eukaryota</taxon>
        <taxon>Viridiplantae</taxon>
        <taxon>Streptophyta</taxon>
        <taxon>Embryophyta</taxon>
        <taxon>Tracheophyta</taxon>
        <taxon>Spermatophyta</taxon>
        <taxon>Magnoliopsida</taxon>
        <taxon>eudicotyledons</taxon>
        <taxon>Gunneridae</taxon>
        <taxon>Pentapetalae</taxon>
        <taxon>Caryophyllales</taxon>
        <taxon>Cactineae</taxon>
        <taxon>Cactaceae</taxon>
        <taxon>Opuntioideae</taxon>
        <taxon>Opuntia</taxon>
    </lineage>
</organism>